<protein>
    <submittedName>
        <fullName evidence="7">2OG-Fe(II) oxygenase superfamily protein</fullName>
    </submittedName>
</protein>
<name>A0A1Y6CEX3_9BACT</name>
<dbReference type="PANTHER" id="PTHR10869">
    <property type="entry name" value="PROLYL 4-HYDROXYLASE ALPHA SUBUNIT"/>
    <property type="match status" value="1"/>
</dbReference>
<dbReference type="RefSeq" id="WP_132322859.1">
    <property type="nucleotide sequence ID" value="NZ_FWZT01000020.1"/>
</dbReference>
<sequence length="181" mass="20340">MLLGAEIHSSPLGGSEKLFLKPALTSGILSENQCSGIIALAHKEDRWRASNFGQRLIYSLPSDLCDMVWELVRPWVPSRIKGRRLKGFFEPTAQLFWYQRGDRFPPHSDRAAEDEDGGISYFTVVIYLNNCKGGGTYFPDLGLLFQPALGSALIFPQDLVHESQVLTSDSKYILRAQVMYI</sequence>
<dbReference type="GO" id="GO:0004656">
    <property type="term" value="F:procollagen-proline 4-dioxygenase activity"/>
    <property type="evidence" value="ECO:0007669"/>
    <property type="project" value="TreeGrafter"/>
</dbReference>
<keyword evidence="2" id="KW-0479">Metal-binding</keyword>
<dbReference type="OrthoDB" id="269774at2"/>
<keyword evidence="8" id="KW-1185">Reference proteome</keyword>
<evidence type="ECO:0000256" key="1">
    <source>
        <dbReference type="ARBA" id="ARBA00001961"/>
    </source>
</evidence>
<dbReference type="GO" id="GO:0031418">
    <property type="term" value="F:L-ascorbic acid binding"/>
    <property type="evidence" value="ECO:0007669"/>
    <property type="project" value="InterPro"/>
</dbReference>
<dbReference type="InterPro" id="IPR045054">
    <property type="entry name" value="P4HA-like"/>
</dbReference>
<dbReference type="PANTHER" id="PTHR10869:SF236">
    <property type="entry name" value="PROLYL 4-HYDROXYLASE ALPHA SUBUNIT DOMAIN-CONTAINING PROTEIN"/>
    <property type="match status" value="1"/>
</dbReference>
<feature type="domain" description="Prolyl 4-hydroxylase alpha subunit" evidence="6">
    <location>
        <begin position="20"/>
        <end position="179"/>
    </location>
</feature>
<dbReference type="Gene3D" id="2.60.120.620">
    <property type="entry name" value="q2cbj1_9rhob like domain"/>
    <property type="match status" value="1"/>
</dbReference>
<evidence type="ECO:0000259" key="6">
    <source>
        <dbReference type="SMART" id="SM00702"/>
    </source>
</evidence>
<dbReference type="STRING" id="1513793.SAMN06296036_12079"/>
<evidence type="ECO:0000313" key="7">
    <source>
        <dbReference type="EMBL" id="SMF60031.1"/>
    </source>
</evidence>
<evidence type="ECO:0000256" key="4">
    <source>
        <dbReference type="ARBA" id="ARBA00023002"/>
    </source>
</evidence>
<dbReference type="InterPro" id="IPR006620">
    <property type="entry name" value="Pro_4_hyd_alph"/>
</dbReference>
<evidence type="ECO:0000256" key="5">
    <source>
        <dbReference type="ARBA" id="ARBA00023004"/>
    </source>
</evidence>
<evidence type="ECO:0000256" key="3">
    <source>
        <dbReference type="ARBA" id="ARBA00022964"/>
    </source>
</evidence>
<comment type="cofactor">
    <cofactor evidence="1">
        <name>L-ascorbate</name>
        <dbReference type="ChEBI" id="CHEBI:38290"/>
    </cofactor>
</comment>
<keyword evidence="3" id="KW-0223">Dioxygenase</keyword>
<dbReference type="SMART" id="SM00702">
    <property type="entry name" value="P4Hc"/>
    <property type="match status" value="1"/>
</dbReference>
<dbReference type="AlphaFoldDB" id="A0A1Y6CEX3"/>
<reference evidence="8" key="1">
    <citation type="submission" date="2017-04" db="EMBL/GenBank/DDBJ databases">
        <authorList>
            <person name="Varghese N."/>
            <person name="Submissions S."/>
        </authorList>
    </citation>
    <scope>NUCLEOTIDE SEQUENCE [LARGE SCALE GENOMIC DNA]</scope>
    <source>
        <strain evidence="8">RKEM611</strain>
    </source>
</reference>
<keyword evidence="5" id="KW-0408">Iron</keyword>
<dbReference type="Pfam" id="PF13640">
    <property type="entry name" value="2OG-FeII_Oxy_3"/>
    <property type="match status" value="1"/>
</dbReference>
<dbReference type="Proteomes" id="UP000192907">
    <property type="component" value="Unassembled WGS sequence"/>
</dbReference>
<evidence type="ECO:0000313" key="8">
    <source>
        <dbReference type="Proteomes" id="UP000192907"/>
    </source>
</evidence>
<gene>
    <name evidence="7" type="ORF">SAMN06296036_12079</name>
</gene>
<accession>A0A1Y6CEX3</accession>
<evidence type="ECO:0000256" key="2">
    <source>
        <dbReference type="ARBA" id="ARBA00022723"/>
    </source>
</evidence>
<proteinExistence type="predicted"/>
<organism evidence="7 8">
    <name type="scientific">Pseudobacteriovorax antillogorgiicola</name>
    <dbReference type="NCBI Taxonomy" id="1513793"/>
    <lineage>
        <taxon>Bacteria</taxon>
        <taxon>Pseudomonadati</taxon>
        <taxon>Bdellovibrionota</taxon>
        <taxon>Oligoflexia</taxon>
        <taxon>Oligoflexales</taxon>
        <taxon>Pseudobacteriovoracaceae</taxon>
        <taxon>Pseudobacteriovorax</taxon>
    </lineage>
</organism>
<dbReference type="EMBL" id="FWZT01000020">
    <property type="protein sequence ID" value="SMF60031.1"/>
    <property type="molecule type" value="Genomic_DNA"/>
</dbReference>
<dbReference type="GO" id="GO:0005506">
    <property type="term" value="F:iron ion binding"/>
    <property type="evidence" value="ECO:0007669"/>
    <property type="project" value="InterPro"/>
</dbReference>
<keyword evidence="4" id="KW-0560">Oxidoreductase</keyword>
<dbReference type="InterPro" id="IPR044862">
    <property type="entry name" value="Pro_4_hyd_alph_FE2OG_OXY"/>
</dbReference>